<gene>
    <name evidence="1" type="ORF">NPIL_457721</name>
</gene>
<dbReference type="OrthoDB" id="6418612at2759"/>
<evidence type="ECO:0000313" key="2">
    <source>
        <dbReference type="Proteomes" id="UP000887013"/>
    </source>
</evidence>
<organism evidence="1 2">
    <name type="scientific">Nephila pilipes</name>
    <name type="common">Giant wood spider</name>
    <name type="synonym">Nephila maculata</name>
    <dbReference type="NCBI Taxonomy" id="299642"/>
    <lineage>
        <taxon>Eukaryota</taxon>
        <taxon>Metazoa</taxon>
        <taxon>Ecdysozoa</taxon>
        <taxon>Arthropoda</taxon>
        <taxon>Chelicerata</taxon>
        <taxon>Arachnida</taxon>
        <taxon>Araneae</taxon>
        <taxon>Araneomorphae</taxon>
        <taxon>Entelegynae</taxon>
        <taxon>Araneoidea</taxon>
        <taxon>Nephilidae</taxon>
        <taxon>Nephila</taxon>
    </lineage>
</organism>
<keyword evidence="2" id="KW-1185">Reference proteome</keyword>
<comment type="caution">
    <text evidence="1">The sequence shown here is derived from an EMBL/GenBank/DDBJ whole genome shotgun (WGS) entry which is preliminary data.</text>
</comment>
<reference evidence="1" key="1">
    <citation type="submission" date="2020-08" db="EMBL/GenBank/DDBJ databases">
        <title>Multicomponent nature underlies the extraordinary mechanical properties of spider dragline silk.</title>
        <authorList>
            <person name="Kono N."/>
            <person name="Nakamura H."/>
            <person name="Mori M."/>
            <person name="Yoshida Y."/>
            <person name="Ohtoshi R."/>
            <person name="Malay A.D."/>
            <person name="Moran D.A.P."/>
            <person name="Tomita M."/>
            <person name="Numata K."/>
            <person name="Arakawa K."/>
        </authorList>
    </citation>
    <scope>NUCLEOTIDE SEQUENCE</scope>
</reference>
<evidence type="ECO:0000313" key="1">
    <source>
        <dbReference type="EMBL" id="GFT73244.1"/>
    </source>
</evidence>
<name>A0A8X6PIL9_NEPPI</name>
<accession>A0A8X6PIL9</accession>
<sequence>MACICKLEEDARKLWNEMDPNIKKYHFRNFVRDSKKVWMNIVGEWAKCFESRVIIRFRTHYRDTLEMVQLCKVAFSITCHPKNDLKYLEN</sequence>
<protein>
    <submittedName>
        <fullName evidence="1">Uncharacterized protein</fullName>
    </submittedName>
</protein>
<dbReference type="EMBL" id="BMAW01117038">
    <property type="protein sequence ID" value="GFT73244.1"/>
    <property type="molecule type" value="Genomic_DNA"/>
</dbReference>
<proteinExistence type="predicted"/>
<dbReference type="Proteomes" id="UP000887013">
    <property type="component" value="Unassembled WGS sequence"/>
</dbReference>
<dbReference type="AlphaFoldDB" id="A0A8X6PIL9"/>